<proteinExistence type="predicted"/>
<sequence length="87" mass="8962">MKSVLLALATIFSLALAVPTPQSGFESFVGDVEATDNVDRSQIATEVGENAEGQREFLQDGVFPASCGNGGVAVEPCVFVDEPSGGN</sequence>
<dbReference type="Proteomes" id="UP001165186">
    <property type="component" value="Unassembled WGS sequence"/>
</dbReference>
<name>A0ACB5RP87_9PEZI</name>
<evidence type="ECO:0000313" key="2">
    <source>
        <dbReference type="Proteomes" id="UP001165186"/>
    </source>
</evidence>
<comment type="caution">
    <text evidence="1">The sequence shown here is derived from an EMBL/GenBank/DDBJ whole genome shotgun (WGS) entry which is preliminary data.</text>
</comment>
<protein>
    <submittedName>
        <fullName evidence="1">Uncharacterized protein</fullName>
    </submittedName>
</protein>
<dbReference type="EMBL" id="BSXG01000002">
    <property type="protein sequence ID" value="GME22331.1"/>
    <property type="molecule type" value="Genomic_DNA"/>
</dbReference>
<organism evidence="1 2">
    <name type="scientific">Neofusicoccum parvum</name>
    <dbReference type="NCBI Taxonomy" id="310453"/>
    <lineage>
        <taxon>Eukaryota</taxon>
        <taxon>Fungi</taxon>
        <taxon>Dikarya</taxon>
        <taxon>Ascomycota</taxon>
        <taxon>Pezizomycotina</taxon>
        <taxon>Dothideomycetes</taxon>
        <taxon>Dothideomycetes incertae sedis</taxon>
        <taxon>Botryosphaeriales</taxon>
        <taxon>Botryosphaeriaceae</taxon>
        <taxon>Neofusicoccum</taxon>
    </lineage>
</organism>
<accession>A0ACB5RP87</accession>
<evidence type="ECO:0000313" key="1">
    <source>
        <dbReference type="EMBL" id="GME22331.1"/>
    </source>
</evidence>
<reference evidence="1" key="1">
    <citation type="submission" date="2024-09" db="EMBL/GenBank/DDBJ databases">
        <title>Draft Genome Sequences of Neofusicoccum parvum.</title>
        <authorList>
            <person name="Ashida A."/>
            <person name="Camagna M."/>
            <person name="Tanaka A."/>
            <person name="Takemoto D."/>
        </authorList>
    </citation>
    <scope>NUCLEOTIDE SEQUENCE</scope>
    <source>
        <strain evidence="1">PPO83</strain>
    </source>
</reference>
<gene>
    <name evidence="1" type="primary">g10192</name>
    <name evidence="1" type="ORF">NpPPO83_00010192</name>
</gene>
<keyword evidence="2" id="KW-1185">Reference proteome</keyword>